<gene>
    <name evidence="9" type="ORF">Dsin_027817</name>
</gene>
<keyword evidence="2" id="KW-0808">Transferase</keyword>
<evidence type="ECO:0000256" key="4">
    <source>
        <dbReference type="ARBA" id="ARBA00022777"/>
    </source>
</evidence>
<dbReference type="PROSITE" id="PS50011">
    <property type="entry name" value="PROTEIN_KINASE_DOM"/>
    <property type="match status" value="1"/>
</dbReference>
<evidence type="ECO:0000313" key="9">
    <source>
        <dbReference type="EMBL" id="KAK3188256.1"/>
    </source>
</evidence>
<feature type="compositionally biased region" description="Low complexity" evidence="6">
    <location>
        <begin position="1"/>
        <end position="16"/>
    </location>
</feature>
<keyword evidence="7" id="KW-1133">Transmembrane helix</keyword>
<keyword evidence="4" id="KW-0418">Kinase</keyword>
<dbReference type="Proteomes" id="UP001281410">
    <property type="component" value="Unassembled WGS sequence"/>
</dbReference>
<evidence type="ECO:0000256" key="7">
    <source>
        <dbReference type="SAM" id="Phobius"/>
    </source>
</evidence>
<dbReference type="AlphaFoldDB" id="A0AAD9ZR31"/>
<feature type="domain" description="Protein kinase" evidence="8">
    <location>
        <begin position="249"/>
        <end position="300"/>
    </location>
</feature>
<dbReference type="EMBL" id="JANJYJ010000009">
    <property type="protein sequence ID" value="KAK3188256.1"/>
    <property type="molecule type" value="Genomic_DNA"/>
</dbReference>
<dbReference type="Gene3D" id="3.30.200.20">
    <property type="entry name" value="Phosphorylase Kinase, domain 1"/>
    <property type="match status" value="1"/>
</dbReference>
<keyword evidence="7" id="KW-0812">Transmembrane</keyword>
<accession>A0AAD9ZR31</accession>
<keyword evidence="10" id="KW-1185">Reference proteome</keyword>
<dbReference type="PANTHER" id="PTHR27002">
    <property type="entry name" value="RECEPTOR-LIKE SERINE/THREONINE-PROTEIN KINASE SD1-8"/>
    <property type="match status" value="1"/>
</dbReference>
<comment type="caution">
    <text evidence="9">The sequence shown here is derived from an EMBL/GenBank/DDBJ whole genome shotgun (WGS) entry which is preliminary data.</text>
</comment>
<dbReference type="InterPro" id="IPR011009">
    <property type="entry name" value="Kinase-like_dom_sf"/>
</dbReference>
<protein>
    <recommendedName>
        <fullName evidence="8">Protein kinase domain-containing protein</fullName>
    </recommendedName>
</protein>
<dbReference type="GO" id="GO:0005886">
    <property type="term" value="C:plasma membrane"/>
    <property type="evidence" value="ECO:0007669"/>
    <property type="project" value="TreeGrafter"/>
</dbReference>
<feature type="region of interest" description="Disordered" evidence="6">
    <location>
        <begin position="1"/>
        <end position="26"/>
    </location>
</feature>
<organism evidence="9 10">
    <name type="scientific">Dipteronia sinensis</name>
    <dbReference type="NCBI Taxonomy" id="43782"/>
    <lineage>
        <taxon>Eukaryota</taxon>
        <taxon>Viridiplantae</taxon>
        <taxon>Streptophyta</taxon>
        <taxon>Embryophyta</taxon>
        <taxon>Tracheophyta</taxon>
        <taxon>Spermatophyta</taxon>
        <taxon>Magnoliopsida</taxon>
        <taxon>eudicotyledons</taxon>
        <taxon>Gunneridae</taxon>
        <taxon>Pentapetalae</taxon>
        <taxon>rosids</taxon>
        <taxon>malvids</taxon>
        <taxon>Sapindales</taxon>
        <taxon>Sapindaceae</taxon>
        <taxon>Hippocastanoideae</taxon>
        <taxon>Acereae</taxon>
        <taxon>Dipteronia</taxon>
    </lineage>
</organism>
<evidence type="ECO:0000313" key="10">
    <source>
        <dbReference type="Proteomes" id="UP001281410"/>
    </source>
</evidence>
<feature type="transmembrane region" description="Helical" evidence="7">
    <location>
        <begin position="182"/>
        <end position="208"/>
    </location>
</feature>
<proteinExistence type="predicted"/>
<name>A0AAD9ZR31_9ROSI</name>
<evidence type="ECO:0000256" key="1">
    <source>
        <dbReference type="ARBA" id="ARBA00022527"/>
    </source>
</evidence>
<reference evidence="9" key="1">
    <citation type="journal article" date="2023" name="Plant J.">
        <title>Genome sequences and population genomics provide insights into the demographic history, inbreeding, and mutation load of two 'living fossil' tree species of Dipteronia.</title>
        <authorList>
            <person name="Feng Y."/>
            <person name="Comes H.P."/>
            <person name="Chen J."/>
            <person name="Zhu S."/>
            <person name="Lu R."/>
            <person name="Zhang X."/>
            <person name="Li P."/>
            <person name="Qiu J."/>
            <person name="Olsen K.M."/>
            <person name="Qiu Y."/>
        </authorList>
    </citation>
    <scope>NUCLEOTIDE SEQUENCE</scope>
    <source>
        <strain evidence="9">NBL</strain>
    </source>
</reference>
<keyword evidence="5" id="KW-0067">ATP-binding</keyword>
<keyword evidence="1" id="KW-0723">Serine/threonine-protein kinase</keyword>
<evidence type="ECO:0000259" key="8">
    <source>
        <dbReference type="PROSITE" id="PS50011"/>
    </source>
</evidence>
<evidence type="ECO:0000256" key="3">
    <source>
        <dbReference type="ARBA" id="ARBA00022741"/>
    </source>
</evidence>
<dbReference type="InterPro" id="IPR000719">
    <property type="entry name" value="Prot_kinase_dom"/>
</dbReference>
<dbReference type="GO" id="GO:0005524">
    <property type="term" value="F:ATP binding"/>
    <property type="evidence" value="ECO:0007669"/>
    <property type="project" value="UniProtKB-KW"/>
</dbReference>
<evidence type="ECO:0000256" key="2">
    <source>
        <dbReference type="ARBA" id="ARBA00022679"/>
    </source>
</evidence>
<evidence type="ECO:0000256" key="5">
    <source>
        <dbReference type="ARBA" id="ARBA00022840"/>
    </source>
</evidence>
<dbReference type="GO" id="GO:0042742">
    <property type="term" value="P:defense response to bacterium"/>
    <property type="evidence" value="ECO:0007669"/>
    <property type="project" value="TreeGrafter"/>
</dbReference>
<keyword evidence="3" id="KW-0547">Nucleotide-binding</keyword>
<dbReference type="SUPFAM" id="SSF56112">
    <property type="entry name" value="Protein kinase-like (PK-like)"/>
    <property type="match status" value="1"/>
</dbReference>
<dbReference type="PANTHER" id="PTHR27002:SF1050">
    <property type="entry name" value="CYSTEINE-RICH RECEPTOR-LIKE PROTEIN KINASE 5"/>
    <property type="match status" value="1"/>
</dbReference>
<sequence>MDSPTPQQGKTPTGPTASFNAAVMSPPPPAKTVTFASIDGTQRCPAQNGAVWHDECLLRYSNSTSPQEPGKLMYNSNYITIEPSRFRELMLGLMSAAATEAANDPKKFTTRKDIPQALNHCTLMYSACRTCRILLVWDVFNKLFQYELYPFYNENLTLSPPPPALTPSPPSPVTRPKGNSGISASIIIAIVAPITATAVLFVVGYCFLTRRARRKKYNSVPDEIAGNDILTAEAFQFDFGSIQVATNRFMTDNKLGAGGFGEVYKGVLPNGQEKAVKRLSRRSGQGAEEFKNEVVVVAKL</sequence>
<evidence type="ECO:0000256" key="6">
    <source>
        <dbReference type="SAM" id="MobiDB-lite"/>
    </source>
</evidence>
<keyword evidence="7" id="KW-0472">Membrane</keyword>
<dbReference type="GO" id="GO:0004674">
    <property type="term" value="F:protein serine/threonine kinase activity"/>
    <property type="evidence" value="ECO:0007669"/>
    <property type="project" value="UniProtKB-KW"/>
</dbReference>